<sequence>MEIEKGKEKKRVVVIGGGVAGSLIAYDLQLHADVILVDPVEITEIYRKEYLEIPWGSSRGMVEPSFAERLLINHSEYLPNTRIIISIAINITETEVVTAAGQHISFDYLVIATGHKDNIPKTRSERLQQYQQDFGKIKSAKTILIVGGGPSGVEFAGDICVYFPEKKVKLVHRGSRLLEFVGRRASGKALNWLTSKGVEVILNDAIDADSAKDGIYPTSRGKIVTADCHFLCIGRPTSSSWLEETILKDNLDSHGRLEVEKNLRVKGHKNIFAIGDITNIPEIKQGYFAQKHAIVTAKNLKLLMKSGKESKMSRYKSAPARVIISLGTRGSVAELPLLTIFSCFPGSRKSKDLLVGKTRKQLGLKPDH</sequence>
<keyword evidence="4" id="KW-0560">Oxidoreductase</keyword>
<dbReference type="Pfam" id="PF07992">
    <property type="entry name" value="Pyr_redox_2"/>
    <property type="match status" value="1"/>
</dbReference>
<evidence type="ECO:0000256" key="5">
    <source>
        <dbReference type="ARBA" id="ARBA00057036"/>
    </source>
</evidence>
<comment type="caution">
    <text evidence="7">The sequence shown here is derived from an EMBL/GenBank/DDBJ whole genome shotgun (WGS) entry which is preliminary data.</text>
</comment>
<evidence type="ECO:0000256" key="4">
    <source>
        <dbReference type="ARBA" id="ARBA00023002"/>
    </source>
</evidence>
<dbReference type="AlphaFoldDB" id="A0AAN8VGC9"/>
<proteinExistence type="inferred from homology"/>
<organism evidence="7 8">
    <name type="scientific">Dillenia turbinata</name>
    <dbReference type="NCBI Taxonomy" id="194707"/>
    <lineage>
        <taxon>Eukaryota</taxon>
        <taxon>Viridiplantae</taxon>
        <taxon>Streptophyta</taxon>
        <taxon>Embryophyta</taxon>
        <taxon>Tracheophyta</taxon>
        <taxon>Spermatophyta</taxon>
        <taxon>Magnoliopsida</taxon>
        <taxon>eudicotyledons</taxon>
        <taxon>Gunneridae</taxon>
        <taxon>Pentapetalae</taxon>
        <taxon>Dilleniales</taxon>
        <taxon>Dilleniaceae</taxon>
        <taxon>Dillenia</taxon>
    </lineage>
</organism>
<dbReference type="FunFam" id="3.50.50.100:FF:000006">
    <property type="entry name" value="apoptosis-inducing factor 2"/>
    <property type="match status" value="1"/>
</dbReference>
<protein>
    <submittedName>
        <fullName evidence="7">FAD/NAD(P)-binding domain</fullName>
    </submittedName>
</protein>
<gene>
    <name evidence="7" type="ORF">RJ641_036469</name>
</gene>
<dbReference type="GO" id="GO:0050660">
    <property type="term" value="F:flavin adenine dinucleotide binding"/>
    <property type="evidence" value="ECO:0007669"/>
    <property type="project" value="TreeGrafter"/>
</dbReference>
<dbReference type="SUPFAM" id="SSF51905">
    <property type="entry name" value="FAD/NAD(P)-binding domain"/>
    <property type="match status" value="1"/>
</dbReference>
<dbReference type="Proteomes" id="UP001370490">
    <property type="component" value="Unassembled WGS sequence"/>
</dbReference>
<evidence type="ECO:0000313" key="7">
    <source>
        <dbReference type="EMBL" id="KAK6933575.1"/>
    </source>
</evidence>
<dbReference type="Gene3D" id="3.50.50.100">
    <property type="match status" value="1"/>
</dbReference>
<evidence type="ECO:0000256" key="3">
    <source>
        <dbReference type="ARBA" id="ARBA00022827"/>
    </source>
</evidence>
<name>A0AAN8VGC9_9MAGN</name>
<dbReference type="PANTHER" id="PTHR43735">
    <property type="entry name" value="APOPTOSIS-INDUCING FACTOR 1"/>
    <property type="match status" value="1"/>
</dbReference>
<feature type="domain" description="FAD/NAD(P)-binding" evidence="6">
    <location>
        <begin position="11"/>
        <end position="289"/>
    </location>
</feature>
<dbReference type="GO" id="GO:0005737">
    <property type="term" value="C:cytoplasm"/>
    <property type="evidence" value="ECO:0007669"/>
    <property type="project" value="TreeGrafter"/>
</dbReference>
<dbReference type="PRINTS" id="PR00368">
    <property type="entry name" value="FADPNR"/>
</dbReference>
<dbReference type="InterPro" id="IPR036188">
    <property type="entry name" value="FAD/NAD-bd_sf"/>
</dbReference>
<dbReference type="PRINTS" id="PR00469">
    <property type="entry name" value="PNDRDTASEII"/>
</dbReference>
<dbReference type="EMBL" id="JBAMMX010000009">
    <property type="protein sequence ID" value="KAK6933575.1"/>
    <property type="molecule type" value="Genomic_DNA"/>
</dbReference>
<evidence type="ECO:0000313" key="8">
    <source>
        <dbReference type="Proteomes" id="UP001370490"/>
    </source>
</evidence>
<reference evidence="7 8" key="1">
    <citation type="submission" date="2023-12" db="EMBL/GenBank/DDBJ databases">
        <title>A high-quality genome assembly for Dillenia turbinata (Dilleniales).</title>
        <authorList>
            <person name="Chanderbali A."/>
        </authorList>
    </citation>
    <scope>NUCLEOTIDE SEQUENCE [LARGE SCALE GENOMIC DNA]</scope>
    <source>
        <strain evidence="7">LSX21</strain>
        <tissue evidence="7">Leaf</tissue>
    </source>
</reference>
<dbReference type="PANTHER" id="PTHR43735:SF3">
    <property type="entry name" value="FERROPTOSIS SUPPRESSOR PROTEIN 1"/>
    <property type="match status" value="1"/>
</dbReference>
<keyword evidence="8" id="KW-1185">Reference proteome</keyword>
<dbReference type="GO" id="GO:0004174">
    <property type="term" value="F:electron-transferring-flavoprotein dehydrogenase activity"/>
    <property type="evidence" value="ECO:0007669"/>
    <property type="project" value="TreeGrafter"/>
</dbReference>
<keyword evidence="3" id="KW-0274">FAD</keyword>
<accession>A0AAN8VGC9</accession>
<evidence type="ECO:0000256" key="1">
    <source>
        <dbReference type="ARBA" id="ARBA00006442"/>
    </source>
</evidence>
<evidence type="ECO:0000256" key="2">
    <source>
        <dbReference type="ARBA" id="ARBA00022630"/>
    </source>
</evidence>
<dbReference type="InterPro" id="IPR023753">
    <property type="entry name" value="FAD/NAD-binding_dom"/>
</dbReference>
<comment type="function">
    <text evidence="5">Putative FAD-dependent oxidoreductase.</text>
</comment>
<comment type="similarity">
    <text evidence="1">Belongs to the FAD-dependent oxidoreductase family.</text>
</comment>
<keyword evidence="2" id="KW-0285">Flavoprotein</keyword>
<evidence type="ECO:0000259" key="6">
    <source>
        <dbReference type="Pfam" id="PF07992"/>
    </source>
</evidence>